<reference evidence="3" key="1">
    <citation type="submission" date="2016-10" db="EMBL/GenBank/DDBJ databases">
        <authorList>
            <person name="Varghese N."/>
            <person name="Submissions S."/>
        </authorList>
    </citation>
    <scope>NUCLEOTIDE SEQUENCE [LARGE SCALE GENOMIC DNA]</scope>
    <source>
        <strain evidence="3">CGMCC 1.10824</strain>
    </source>
</reference>
<keyword evidence="1" id="KW-0067">ATP-binding</keyword>
<keyword evidence="1 2" id="KW-0418">Kinase</keyword>
<dbReference type="NCBIfam" id="NF007139">
    <property type="entry name" value="PRK09585.1-3"/>
    <property type="match status" value="1"/>
</dbReference>
<dbReference type="HAMAP" id="MF_01270">
    <property type="entry name" value="AnhMurNAc_kinase"/>
    <property type="match status" value="1"/>
</dbReference>
<dbReference type="UniPathway" id="UPA00343"/>
<dbReference type="NCBIfam" id="NF007148">
    <property type="entry name" value="PRK09585.3-2"/>
    <property type="match status" value="1"/>
</dbReference>
<dbReference type="GO" id="GO:0009254">
    <property type="term" value="P:peptidoglycan turnover"/>
    <property type="evidence" value="ECO:0007669"/>
    <property type="project" value="UniProtKB-UniRule"/>
</dbReference>
<name>A0A1G6DGM8_9GAMM</name>
<protein>
    <recommendedName>
        <fullName evidence="1">Anhydro-N-acetylmuramic acid kinase</fullName>
        <ecNumber evidence="1">2.7.1.170</ecNumber>
    </recommendedName>
    <alternativeName>
        <fullName evidence="1">AnhMurNAc kinase</fullName>
    </alternativeName>
</protein>
<dbReference type="GO" id="GO:0005524">
    <property type="term" value="F:ATP binding"/>
    <property type="evidence" value="ECO:0007669"/>
    <property type="project" value="UniProtKB-UniRule"/>
</dbReference>
<comment type="pathway">
    <text evidence="1">Cell wall biogenesis; peptidoglycan recycling.</text>
</comment>
<comment type="similarity">
    <text evidence="1">Belongs to the anhydro-N-acetylmuramic acid kinase family.</text>
</comment>
<dbReference type="InterPro" id="IPR005338">
    <property type="entry name" value="Anhydro_N_Ac-Mur_kinase"/>
</dbReference>
<evidence type="ECO:0000256" key="1">
    <source>
        <dbReference type="HAMAP-Rule" id="MF_01270"/>
    </source>
</evidence>
<comment type="pathway">
    <text evidence="1">Amino-sugar metabolism; 1,6-anhydro-N-acetylmuramate degradation.</text>
</comment>
<dbReference type="PANTHER" id="PTHR30605:SF0">
    <property type="entry name" value="ANHYDRO-N-ACETYLMURAMIC ACID KINASE"/>
    <property type="match status" value="1"/>
</dbReference>
<dbReference type="SUPFAM" id="SSF53067">
    <property type="entry name" value="Actin-like ATPase domain"/>
    <property type="match status" value="1"/>
</dbReference>
<dbReference type="Proteomes" id="UP000199626">
    <property type="component" value="Unassembled WGS sequence"/>
</dbReference>
<dbReference type="EMBL" id="FMXN01000010">
    <property type="protein sequence ID" value="SDB44282.1"/>
    <property type="molecule type" value="Genomic_DNA"/>
</dbReference>
<sequence>MMTQEFYLGLMSGTSMDGLDVVLVDFSGSAPELIAHSHAPIPTPLAQRLHRLCQPATNEIHQLAEADQLFAEFCATTVQQLLTTCAVEPTRIQAIGSHGQTIRHHPEGHPAYTIQLGDPNTLAVQTGIPVVADFRRKDMALGGQGAPLVPAFHQAMFKQPEVPRVIVNLGGIANITWLPGSAEQVLGFDTGPANTLLDQWYRHCHPKAAESYDRDGQFATQGQVCESLLAQWLAFDYFHQAPPKSTGRDDFNLAWLHQLSGDLNAYAPADIQATLVELTARTVIDAIQRWLPQLPHEVFVAGGGVANPVLQAAFKRLAPALGWHSTDTLGVDPQHVEAMAFAWLARCFMTRQPGNLPAVTGASRPAILGGLYLP</sequence>
<proteinExistence type="inferred from homology"/>
<dbReference type="GO" id="GO:0016773">
    <property type="term" value="F:phosphotransferase activity, alcohol group as acceptor"/>
    <property type="evidence" value="ECO:0007669"/>
    <property type="project" value="UniProtKB-UniRule"/>
</dbReference>
<dbReference type="PANTHER" id="PTHR30605">
    <property type="entry name" value="ANHYDRO-N-ACETYLMURAMIC ACID KINASE"/>
    <property type="match status" value="1"/>
</dbReference>
<keyword evidence="1" id="KW-0119">Carbohydrate metabolism</keyword>
<dbReference type="GO" id="GO:0097175">
    <property type="term" value="P:1,6-anhydro-N-acetyl-beta-muramic acid catabolic process"/>
    <property type="evidence" value="ECO:0007669"/>
    <property type="project" value="UniProtKB-UniRule"/>
</dbReference>
<keyword evidence="3" id="KW-1185">Reference proteome</keyword>
<dbReference type="Pfam" id="PF03702">
    <property type="entry name" value="AnmK"/>
    <property type="match status" value="1"/>
</dbReference>
<dbReference type="Gene3D" id="3.30.420.40">
    <property type="match status" value="2"/>
</dbReference>
<keyword evidence="1" id="KW-0808">Transferase</keyword>
<keyword evidence="1" id="KW-0547">Nucleotide-binding</keyword>
<dbReference type="AlphaFoldDB" id="A0A1G6DGM8"/>
<dbReference type="InterPro" id="IPR043129">
    <property type="entry name" value="ATPase_NBD"/>
</dbReference>
<evidence type="ECO:0000313" key="3">
    <source>
        <dbReference type="Proteomes" id="UP000199626"/>
    </source>
</evidence>
<accession>A0A1G6DGM8</accession>
<comment type="catalytic activity">
    <reaction evidence="1">
        <text>1,6-anhydro-N-acetyl-beta-muramate + ATP + H2O = N-acetyl-D-muramate 6-phosphate + ADP + H(+)</text>
        <dbReference type="Rhea" id="RHEA:24952"/>
        <dbReference type="ChEBI" id="CHEBI:15377"/>
        <dbReference type="ChEBI" id="CHEBI:15378"/>
        <dbReference type="ChEBI" id="CHEBI:30616"/>
        <dbReference type="ChEBI" id="CHEBI:58690"/>
        <dbReference type="ChEBI" id="CHEBI:58722"/>
        <dbReference type="ChEBI" id="CHEBI:456216"/>
        <dbReference type="EC" id="2.7.1.170"/>
    </reaction>
</comment>
<dbReference type="STRING" id="1159017.SAMN02927930_01698"/>
<comment type="function">
    <text evidence="1">Catalyzes the specific phosphorylation of 1,6-anhydro-N-acetylmuramic acid (anhMurNAc) with the simultaneous cleavage of the 1,6-anhydro ring, generating MurNAc-6-P. Is required for the utilization of anhMurNAc either imported from the medium or derived from its own cell wall murein, and thus plays a role in cell wall recycling.</text>
</comment>
<dbReference type="CDD" id="cd24050">
    <property type="entry name" value="ASKHA_NBD_ANMK"/>
    <property type="match status" value="1"/>
</dbReference>
<feature type="binding site" evidence="1">
    <location>
        <begin position="13"/>
        <end position="20"/>
    </location>
    <ligand>
        <name>ATP</name>
        <dbReference type="ChEBI" id="CHEBI:30616"/>
    </ligand>
</feature>
<evidence type="ECO:0000313" key="2">
    <source>
        <dbReference type="EMBL" id="SDB44282.1"/>
    </source>
</evidence>
<dbReference type="EC" id="2.7.1.170" evidence="1"/>
<dbReference type="GO" id="GO:0006040">
    <property type="term" value="P:amino sugar metabolic process"/>
    <property type="evidence" value="ECO:0007669"/>
    <property type="project" value="InterPro"/>
</dbReference>
<dbReference type="UniPathway" id="UPA00544"/>
<dbReference type="GO" id="GO:0016301">
    <property type="term" value="F:kinase activity"/>
    <property type="evidence" value="ECO:0007669"/>
    <property type="project" value="UniProtKB-KW"/>
</dbReference>
<organism evidence="2 3">
    <name type="scientific">Pseudidiomarina indica</name>
    <dbReference type="NCBI Taxonomy" id="1159017"/>
    <lineage>
        <taxon>Bacteria</taxon>
        <taxon>Pseudomonadati</taxon>
        <taxon>Pseudomonadota</taxon>
        <taxon>Gammaproteobacteria</taxon>
        <taxon>Alteromonadales</taxon>
        <taxon>Idiomarinaceae</taxon>
        <taxon>Pseudidiomarina</taxon>
    </lineage>
</organism>
<gene>
    <name evidence="1" type="primary">anmK</name>
    <name evidence="2" type="ORF">SAMN02927930_01698</name>
</gene>